<dbReference type="EMBL" id="WMBC01000002">
    <property type="protein sequence ID" value="MTD60411.1"/>
    <property type="molecule type" value="Genomic_DNA"/>
</dbReference>
<comment type="caution">
    <text evidence="3">The sequence shown here is derived from an EMBL/GenBank/DDBJ whole genome shotgun (WGS) entry which is preliminary data.</text>
</comment>
<feature type="domain" description="Mannosyl-glycoprotein endo-beta-N-acetylglucosamidase-like" evidence="2">
    <location>
        <begin position="112"/>
        <end position="241"/>
    </location>
</feature>
<dbReference type="Proteomes" id="UP000437824">
    <property type="component" value="Unassembled WGS sequence"/>
</dbReference>
<gene>
    <name evidence="3" type="ORF">GKZ57_03835</name>
</gene>
<dbReference type="Pfam" id="PF01832">
    <property type="entry name" value="Glucosaminidase"/>
    <property type="match status" value="1"/>
</dbReference>
<reference evidence="3 4" key="1">
    <citation type="submission" date="2019-11" db="EMBL/GenBank/DDBJ databases">
        <title>Draft genome sequence of Blautia luti DSM 14534T, isolated from human stool.</title>
        <authorList>
            <person name="Ortiz R."/>
            <person name="Melis-Arcos F."/>
            <person name="Covarrubias P."/>
            <person name="Cardenas J.P."/>
            <person name="Perez-Donoso J."/>
            <person name="Almonacid D."/>
        </authorList>
    </citation>
    <scope>NUCLEOTIDE SEQUENCE [LARGE SCALE GENOMIC DNA]</scope>
    <source>
        <strain evidence="3 4">DSM 14534</strain>
    </source>
</reference>
<sequence>MTMTGALIFGAPALVSASEEITSTSTENSTADHSGEGQISKPKHLENAENSGEEIISDESPTDNTYGYYTIMGKTTVSVDDMCSLYNSQGCTYPSEELSSGGAPDIETFCDIIAEEANAENVRGEVVFAQAMLETGWLGFDGDARIDQFNFAGLGTTGDGVKGISFPDVRTGIRAQVQHLKAYASTDDLNQECVDERFGYVTRETAPYVEWLGIQENPYGGGWAAGKDYGSKLRKILSDLKSEA</sequence>
<evidence type="ECO:0000313" key="3">
    <source>
        <dbReference type="EMBL" id="MTD60411.1"/>
    </source>
</evidence>
<feature type="region of interest" description="Disordered" evidence="1">
    <location>
        <begin position="20"/>
        <end position="61"/>
    </location>
</feature>
<dbReference type="Gene3D" id="1.10.530.10">
    <property type="match status" value="1"/>
</dbReference>
<proteinExistence type="predicted"/>
<organism evidence="3 4">
    <name type="scientific">Blautia luti DSM 14534 = JCM 17040</name>
    <dbReference type="NCBI Taxonomy" id="649762"/>
    <lineage>
        <taxon>Bacteria</taxon>
        <taxon>Bacillati</taxon>
        <taxon>Bacillota</taxon>
        <taxon>Clostridia</taxon>
        <taxon>Lachnospirales</taxon>
        <taxon>Lachnospiraceae</taxon>
        <taxon>Blautia</taxon>
    </lineage>
</organism>
<dbReference type="GO" id="GO:0004040">
    <property type="term" value="F:amidase activity"/>
    <property type="evidence" value="ECO:0007669"/>
    <property type="project" value="InterPro"/>
</dbReference>
<evidence type="ECO:0000313" key="4">
    <source>
        <dbReference type="Proteomes" id="UP000437824"/>
    </source>
</evidence>
<evidence type="ECO:0000256" key="1">
    <source>
        <dbReference type="SAM" id="MobiDB-lite"/>
    </source>
</evidence>
<dbReference type="InterPro" id="IPR002901">
    <property type="entry name" value="MGlyc_endo_b_GlcNAc-like_dom"/>
</dbReference>
<accession>A0A844GI83</accession>
<feature type="compositionally biased region" description="Acidic residues" evidence="1">
    <location>
        <begin position="51"/>
        <end position="61"/>
    </location>
</feature>
<dbReference type="AlphaFoldDB" id="A0A844GI83"/>
<feature type="compositionally biased region" description="Low complexity" evidence="1">
    <location>
        <begin position="20"/>
        <end position="29"/>
    </location>
</feature>
<evidence type="ECO:0000259" key="2">
    <source>
        <dbReference type="Pfam" id="PF01832"/>
    </source>
</evidence>
<protein>
    <submittedName>
        <fullName evidence="3">Mannosyl-glycoprotein endo-beta-N-acetylglucosaminidase</fullName>
    </submittedName>
</protein>
<name>A0A844GI83_9FIRM</name>